<dbReference type="InterPro" id="IPR051120">
    <property type="entry name" value="ABC_AA/LPS_Transport"/>
</dbReference>
<dbReference type="GO" id="GO:0005886">
    <property type="term" value="C:plasma membrane"/>
    <property type="evidence" value="ECO:0007669"/>
    <property type="project" value="TreeGrafter"/>
</dbReference>
<evidence type="ECO:0000256" key="1">
    <source>
        <dbReference type="ARBA" id="ARBA00022448"/>
    </source>
</evidence>
<dbReference type="OrthoDB" id="9806149at2"/>
<dbReference type="InterPro" id="IPR032823">
    <property type="entry name" value="BCA_ABC_TP_C"/>
</dbReference>
<dbReference type="PANTHER" id="PTHR45772">
    <property type="entry name" value="CONSERVED COMPONENT OF ABC TRANSPORTER FOR NATURAL AMINO ACIDS-RELATED"/>
    <property type="match status" value="1"/>
</dbReference>
<dbReference type="Pfam" id="PF00005">
    <property type="entry name" value="ABC_tran"/>
    <property type="match status" value="1"/>
</dbReference>
<protein>
    <submittedName>
        <fullName evidence="5">High-affinity branched-chain amino acid transport ATP-binding protein LivF</fullName>
    </submittedName>
</protein>
<proteinExistence type="predicted"/>
<accession>A0A1X6ZF14</accession>
<dbReference type="CDD" id="cd03219">
    <property type="entry name" value="ABC_Mj1267_LivG_branched"/>
    <property type="match status" value="1"/>
</dbReference>
<reference evidence="6" key="1">
    <citation type="submission" date="2017-03" db="EMBL/GenBank/DDBJ databases">
        <authorList>
            <person name="Rodrigo-Torres L."/>
            <person name="Arahal R.D."/>
            <person name="Lucena T."/>
        </authorList>
    </citation>
    <scope>NUCLEOTIDE SEQUENCE [LARGE SCALE GENOMIC DNA]</scope>
    <source>
        <strain evidence="6">CECT 8370</strain>
    </source>
</reference>
<evidence type="ECO:0000313" key="5">
    <source>
        <dbReference type="EMBL" id="SLN49254.1"/>
    </source>
</evidence>
<dbReference type="PANTHER" id="PTHR45772:SF2">
    <property type="entry name" value="ABC TRANSPORTER ATP-BINDING PROTEIN"/>
    <property type="match status" value="1"/>
</dbReference>
<dbReference type="AlphaFoldDB" id="A0A1X6ZF14"/>
<dbReference type="Proteomes" id="UP000194012">
    <property type="component" value="Unassembled WGS sequence"/>
</dbReference>
<dbReference type="SUPFAM" id="SSF52540">
    <property type="entry name" value="P-loop containing nucleoside triphosphate hydrolases"/>
    <property type="match status" value="1"/>
</dbReference>
<keyword evidence="1" id="KW-0813">Transport</keyword>
<dbReference type="SMART" id="SM00382">
    <property type="entry name" value="AAA"/>
    <property type="match status" value="1"/>
</dbReference>
<dbReference type="InterPro" id="IPR003439">
    <property type="entry name" value="ABC_transporter-like_ATP-bd"/>
</dbReference>
<evidence type="ECO:0000259" key="4">
    <source>
        <dbReference type="PROSITE" id="PS50893"/>
    </source>
</evidence>
<keyword evidence="6" id="KW-1185">Reference proteome</keyword>
<feature type="domain" description="ABC transporter" evidence="4">
    <location>
        <begin position="5"/>
        <end position="235"/>
    </location>
</feature>
<sequence length="240" mass="25524">MTTLLATRGLSKHFAGLRAVEGVDFDLPEGEVRALIGPNGAGKTTLVSMICGRISPSEGQVIFEGRDITALPAHKRIMLGMAYTFQITSVFDGLSVGENVALAARRRLKGAKVTPAVDDALARVGLLDRKAQEAGDLSYGHQRLLEIAMGLAQSPRLLILDEPTQGLAEGEIAEFKTLIRELAGKTTILLIEHNMSVVMELADRITVLNFGEVLAEGTPDEIHANGAVQTAYLGGDHASA</sequence>
<dbReference type="InterPro" id="IPR027417">
    <property type="entry name" value="P-loop_NTPase"/>
</dbReference>
<dbReference type="Gene3D" id="3.40.50.300">
    <property type="entry name" value="P-loop containing nucleotide triphosphate hydrolases"/>
    <property type="match status" value="1"/>
</dbReference>
<keyword evidence="3 5" id="KW-0067">ATP-binding</keyword>
<evidence type="ECO:0000313" key="6">
    <source>
        <dbReference type="Proteomes" id="UP000194012"/>
    </source>
</evidence>
<dbReference type="InterPro" id="IPR003593">
    <property type="entry name" value="AAA+_ATPase"/>
</dbReference>
<keyword evidence="2" id="KW-0547">Nucleotide-binding</keyword>
<dbReference type="RefSeq" id="WP_085827092.1">
    <property type="nucleotide sequence ID" value="NZ_FWFJ01000019.1"/>
</dbReference>
<dbReference type="GO" id="GO:0016887">
    <property type="term" value="F:ATP hydrolysis activity"/>
    <property type="evidence" value="ECO:0007669"/>
    <property type="project" value="InterPro"/>
</dbReference>
<gene>
    <name evidence="5" type="primary">livF_4</name>
    <name evidence="5" type="ORF">ROG8370_02176</name>
</gene>
<dbReference type="Pfam" id="PF12399">
    <property type="entry name" value="BCA_ABC_TP_C"/>
    <property type="match status" value="1"/>
</dbReference>
<dbReference type="PROSITE" id="PS50893">
    <property type="entry name" value="ABC_TRANSPORTER_2"/>
    <property type="match status" value="1"/>
</dbReference>
<dbReference type="GO" id="GO:0005524">
    <property type="term" value="F:ATP binding"/>
    <property type="evidence" value="ECO:0007669"/>
    <property type="project" value="UniProtKB-KW"/>
</dbReference>
<evidence type="ECO:0000256" key="2">
    <source>
        <dbReference type="ARBA" id="ARBA00022741"/>
    </source>
</evidence>
<dbReference type="EMBL" id="FWFJ01000019">
    <property type="protein sequence ID" value="SLN49254.1"/>
    <property type="molecule type" value="Genomic_DNA"/>
</dbReference>
<organism evidence="5 6">
    <name type="scientific">Roseovarius gaetbuli</name>
    <dbReference type="NCBI Taxonomy" id="1356575"/>
    <lineage>
        <taxon>Bacteria</taxon>
        <taxon>Pseudomonadati</taxon>
        <taxon>Pseudomonadota</taxon>
        <taxon>Alphaproteobacteria</taxon>
        <taxon>Rhodobacterales</taxon>
        <taxon>Roseobacteraceae</taxon>
        <taxon>Roseovarius</taxon>
    </lineage>
</organism>
<name>A0A1X6ZF14_9RHOB</name>
<evidence type="ECO:0000256" key="3">
    <source>
        <dbReference type="ARBA" id="ARBA00022840"/>
    </source>
</evidence>